<dbReference type="EMBL" id="MT900474">
    <property type="protein sequence ID" value="QOD40160.1"/>
    <property type="molecule type" value="Genomic_DNA"/>
</dbReference>
<organism evidence="2 3">
    <name type="scientific">Macropodid alphaherpesvirus 4</name>
    <dbReference type="NCBI Taxonomy" id="2762721"/>
    <lineage>
        <taxon>Viruses</taxon>
        <taxon>Duplodnaviria</taxon>
        <taxon>Heunggongvirae</taxon>
        <taxon>Peploviricota</taxon>
        <taxon>Herviviricetes</taxon>
        <taxon>Herpesvirales</taxon>
        <taxon>Orthoherpesviridae</taxon>
        <taxon>Alphaherpesvirinae</taxon>
        <taxon>Simplexvirus</taxon>
        <taxon>Simplexvirus macropodidalpha4</taxon>
    </lineage>
</organism>
<dbReference type="Proteomes" id="UP001148675">
    <property type="component" value="Segment"/>
</dbReference>
<protein>
    <submittedName>
        <fullName evidence="2">Uncharacterized protein</fullName>
    </submittedName>
</protein>
<keyword evidence="3" id="KW-1185">Reference proteome</keyword>
<sequence length="338" mass="38017">MFACPSFALPSRAEIETYAEPPPFAEVVSFLRFGHEIPVWLDNMVLHVLEKQLPTDPSPVPLEELISVFKYKVQYFILQSAGVDFVLQKLQPPREPLVVWRLTSPQFTLSVLFYIIKTVAVSYGKLPAATGARLLDIFFPDKDTFNLVLSLNNFRGTPRRARSPPRRYRGPTYTPNLDSDVGFDTEEPPEPTEQTTAESPKYPRGILSANIFRNAWGAQSSQTGSQVSTDKPAWACEVVETREGDGMSDQATSIEPETRPAQDDENEAEELICKYERIDLSETEEPPSQEESSESDCISDIEEIPPPPPPRQASKGYQATRRCRDRRRRAASTSDSDN</sequence>
<feature type="compositionally biased region" description="Basic residues" evidence="1">
    <location>
        <begin position="321"/>
        <end position="330"/>
    </location>
</feature>
<evidence type="ECO:0000256" key="1">
    <source>
        <dbReference type="SAM" id="MobiDB-lite"/>
    </source>
</evidence>
<reference evidence="2" key="1">
    <citation type="submission" date="2020-08" db="EMBL/GenBank/DDBJ databases">
        <title>Genome sequences of two marsupial simplex viruses; Macropodid alphaherpesvirus 2 and 4.</title>
        <authorList>
            <person name="Vaz P.K."/>
            <person name="Mahony T."/>
            <person name="Hartley C.A."/>
            <person name="Motha J."/>
            <person name="Devlin J.M."/>
        </authorList>
    </citation>
    <scope>NUCLEOTIDE SEQUENCE</scope>
    <source>
        <strain evidence="2">V3116/09</strain>
    </source>
</reference>
<proteinExistence type="predicted"/>
<gene>
    <name evidence="2" type="primary">PW4</name>
</gene>
<feature type="compositionally biased region" description="Acidic residues" evidence="1">
    <location>
        <begin position="181"/>
        <end position="190"/>
    </location>
</feature>
<accession>A0A7L7YSE3</accession>
<feature type="compositionally biased region" description="Basic and acidic residues" evidence="1">
    <location>
        <begin position="271"/>
        <end position="280"/>
    </location>
</feature>
<evidence type="ECO:0000313" key="3">
    <source>
        <dbReference type="Proteomes" id="UP001148675"/>
    </source>
</evidence>
<name>A0A7L7YSE3_9ALPH</name>
<feature type="compositionally biased region" description="Basic residues" evidence="1">
    <location>
        <begin position="157"/>
        <end position="169"/>
    </location>
</feature>
<feature type="region of interest" description="Disordered" evidence="1">
    <location>
        <begin position="156"/>
        <end position="203"/>
    </location>
</feature>
<feature type="region of interest" description="Disordered" evidence="1">
    <location>
        <begin position="241"/>
        <end position="338"/>
    </location>
</feature>
<feature type="compositionally biased region" description="Acidic residues" evidence="1">
    <location>
        <begin position="281"/>
        <end position="303"/>
    </location>
</feature>
<dbReference type="GeneID" id="80540463"/>
<evidence type="ECO:0000313" key="2">
    <source>
        <dbReference type="EMBL" id="QOD40160.1"/>
    </source>
</evidence>
<dbReference type="RefSeq" id="YP_010801710.1">
    <property type="nucleotide sequence ID" value="NC_076968.1"/>
</dbReference>
<dbReference type="KEGG" id="vg:80540463"/>